<name>A0A1R1B607_PAELA</name>
<gene>
    <name evidence="2" type="ORF">BK123_07280</name>
</gene>
<dbReference type="RefSeq" id="WP_076321710.1">
    <property type="nucleotide sequence ID" value="NZ_JBCMXI010000001.1"/>
</dbReference>
<feature type="domain" description="Mor transcription activator" evidence="1">
    <location>
        <begin position="10"/>
        <end position="89"/>
    </location>
</feature>
<protein>
    <recommendedName>
        <fullName evidence="1">Mor transcription activator domain-containing protein</fullName>
    </recommendedName>
</protein>
<dbReference type="InterPro" id="IPR009057">
    <property type="entry name" value="Homeodomain-like_sf"/>
</dbReference>
<dbReference type="SUPFAM" id="SSF46689">
    <property type="entry name" value="Homeodomain-like"/>
    <property type="match status" value="1"/>
</dbReference>
<reference evidence="2 3" key="1">
    <citation type="submission" date="2016-11" db="EMBL/GenBank/DDBJ databases">
        <title>Paenibacillus species isolates.</title>
        <authorList>
            <person name="Beno S.M."/>
        </authorList>
    </citation>
    <scope>NUCLEOTIDE SEQUENCE [LARGE SCALE GENOMIC DNA]</scope>
    <source>
        <strain evidence="2 3">FSL F4-0100</strain>
    </source>
</reference>
<dbReference type="Proteomes" id="UP000187074">
    <property type="component" value="Unassembled WGS sequence"/>
</dbReference>
<evidence type="ECO:0000313" key="2">
    <source>
        <dbReference type="EMBL" id="OME94890.1"/>
    </source>
</evidence>
<organism evidence="2 3">
    <name type="scientific">Paenibacillus lautus</name>
    <name type="common">Bacillus lautus</name>
    <dbReference type="NCBI Taxonomy" id="1401"/>
    <lineage>
        <taxon>Bacteria</taxon>
        <taxon>Bacillati</taxon>
        <taxon>Bacillota</taxon>
        <taxon>Bacilli</taxon>
        <taxon>Bacillales</taxon>
        <taxon>Paenibacillaceae</taxon>
        <taxon>Paenibacillus</taxon>
    </lineage>
</organism>
<proteinExistence type="predicted"/>
<sequence>MKYEKALDILPEHIVKTIQQYIDGSYIYIPRKSENRKSWGEQTGVKKDLDIRNQNIFKCYMHGDSIRTLSERYYLTEQSIRRIIRAERMKE</sequence>
<dbReference type="PANTHER" id="PTHR37812">
    <property type="entry name" value="MU-LIKE PROPHAGE FLUMU PROTEIN C"/>
    <property type="match status" value="1"/>
</dbReference>
<dbReference type="Pfam" id="PF08765">
    <property type="entry name" value="Mor"/>
    <property type="match status" value="1"/>
</dbReference>
<accession>A0A1R1B607</accession>
<dbReference type="Gene3D" id="1.10.10.60">
    <property type="entry name" value="Homeodomain-like"/>
    <property type="match status" value="1"/>
</dbReference>
<dbReference type="OrthoDB" id="9800398at2"/>
<dbReference type="InterPro" id="IPR052411">
    <property type="entry name" value="c-mor_Regulatory_Protein"/>
</dbReference>
<dbReference type="STRING" id="1401.BK123_07280"/>
<dbReference type="InterPro" id="IPR014875">
    <property type="entry name" value="Mor_transcription_activator"/>
</dbReference>
<dbReference type="NCBIfam" id="NF040785">
    <property type="entry name" value="CD3324_fam"/>
    <property type="match status" value="1"/>
</dbReference>
<evidence type="ECO:0000259" key="1">
    <source>
        <dbReference type="Pfam" id="PF08765"/>
    </source>
</evidence>
<comment type="caution">
    <text evidence="2">The sequence shown here is derived from an EMBL/GenBank/DDBJ whole genome shotgun (WGS) entry which is preliminary data.</text>
</comment>
<dbReference type="PANTHER" id="PTHR37812:SF1">
    <property type="entry name" value="MU-LIKE PROPHAGE FLUMU PROTEIN C"/>
    <property type="match status" value="1"/>
</dbReference>
<dbReference type="AlphaFoldDB" id="A0A1R1B607"/>
<evidence type="ECO:0000313" key="3">
    <source>
        <dbReference type="Proteomes" id="UP000187074"/>
    </source>
</evidence>
<dbReference type="EMBL" id="MRTF01000002">
    <property type="protein sequence ID" value="OME94890.1"/>
    <property type="molecule type" value="Genomic_DNA"/>
</dbReference>
<dbReference type="InterPro" id="IPR049739">
    <property type="entry name" value="YraL-like"/>
</dbReference>